<dbReference type="Gene3D" id="3.10.450.320">
    <property type="entry name" value="Mitochondrial import inner membrane translocase subunit Tim21"/>
    <property type="match status" value="1"/>
</dbReference>
<gene>
    <name evidence="11" type="ORF">PC9H_003960</name>
</gene>
<dbReference type="GO" id="GO:0005744">
    <property type="term" value="C:TIM23 mitochondrial import inner membrane translocase complex"/>
    <property type="evidence" value="ECO:0007669"/>
    <property type="project" value="UniProtKB-UniRule"/>
</dbReference>
<dbReference type="InterPro" id="IPR013261">
    <property type="entry name" value="Tim21"/>
</dbReference>
<dbReference type="Proteomes" id="UP000623687">
    <property type="component" value="Unassembled WGS sequence"/>
</dbReference>
<dbReference type="VEuPathDB" id="FungiDB:PC9H_003960"/>
<evidence type="ECO:0000256" key="5">
    <source>
        <dbReference type="ARBA" id="ARBA00022946"/>
    </source>
</evidence>
<dbReference type="AlphaFoldDB" id="A0A8H7A3B6"/>
<dbReference type="Pfam" id="PF08294">
    <property type="entry name" value="TIM21"/>
    <property type="match status" value="1"/>
</dbReference>
<sequence>MNISFLHTCPHFARSSGIRATKWLSGAFASRHYATHRDPTIASSPLSQSLDTGRRSTSRLESAGPFQLGVSPNRGQPAKKWSELSAGGKVIRTGARTTNLTVILLGAGFSALLVYSLTTELFSKNSPTVLYGDACKRITASPQVAKYMNGPFTFHNNPPSAIRPRHRNRHVSSQIMVDSTGREHMIMNFYIQGKPPGSQHTSDESYFDSMSTWSKETLESFSKMTTDDGIVWVKDTAADISERAKRLFKYLSGSPMPPPPLPTPSLSPEGKDMSRRQDSGVWSLTGMFSSLKGTKSAYSEAATSEPDGRIWTEGEVHADLIKNNDGYFVFRYLLIDIPSSRSRDSVRVFVERAPTVRIDEPVIRWNS</sequence>
<keyword evidence="9" id="KW-0813">Transport</keyword>
<evidence type="ECO:0000256" key="6">
    <source>
        <dbReference type="ARBA" id="ARBA00022989"/>
    </source>
</evidence>
<dbReference type="GeneID" id="59373778"/>
<comment type="similarity">
    <text evidence="2 9">Belongs to the TIM21 family.</text>
</comment>
<dbReference type="EMBL" id="JACETU010000002">
    <property type="protein sequence ID" value="KAF7437126.1"/>
    <property type="molecule type" value="Genomic_DNA"/>
</dbReference>
<reference evidence="11" key="1">
    <citation type="submission" date="2019-07" db="EMBL/GenBank/DDBJ databases">
        <authorList>
            <person name="Palmer J.M."/>
        </authorList>
    </citation>
    <scope>NUCLEOTIDE SEQUENCE</scope>
    <source>
        <strain evidence="11">PC9</strain>
    </source>
</reference>
<evidence type="ECO:0000256" key="1">
    <source>
        <dbReference type="ARBA" id="ARBA00004304"/>
    </source>
</evidence>
<keyword evidence="9" id="KW-0811">Translocation</keyword>
<comment type="caution">
    <text evidence="11">The sequence shown here is derived from an EMBL/GenBank/DDBJ whole genome shotgun (WGS) entry which is preliminary data.</text>
</comment>
<dbReference type="InterPro" id="IPR038552">
    <property type="entry name" value="Tim21_IMS_sf"/>
</dbReference>
<dbReference type="PANTHER" id="PTHR13032">
    <property type="entry name" value="MITOCHONDRIAL IMPORT INNER MEMBRANE TRANSLOCASE SUBUNIT TIM21"/>
    <property type="match status" value="1"/>
</dbReference>
<accession>A0A8H7A3B6</accession>
<feature type="region of interest" description="Disordered" evidence="10">
    <location>
        <begin position="39"/>
        <end position="79"/>
    </location>
</feature>
<dbReference type="GO" id="GO:0030150">
    <property type="term" value="P:protein import into mitochondrial matrix"/>
    <property type="evidence" value="ECO:0007669"/>
    <property type="project" value="UniProtKB-UniRule"/>
</dbReference>
<evidence type="ECO:0000256" key="4">
    <source>
        <dbReference type="ARBA" id="ARBA00022692"/>
    </source>
</evidence>
<keyword evidence="8" id="KW-0472">Membrane</keyword>
<evidence type="ECO:0000256" key="9">
    <source>
        <dbReference type="RuleBase" id="RU367142"/>
    </source>
</evidence>
<keyword evidence="12" id="KW-1185">Reference proteome</keyword>
<comment type="subunit">
    <text evidence="9">Component of the TIM23 complex.</text>
</comment>
<keyword evidence="6" id="KW-1133">Transmembrane helix</keyword>
<comment type="subcellular location">
    <subcellularLocation>
        <location evidence="9">Mitochondrion inner membrane</location>
        <topology evidence="9">Single-pass membrane protein</topology>
    </subcellularLocation>
    <subcellularLocation>
        <location evidence="1">Mitochondrion membrane</location>
        <topology evidence="1">Single-pass membrane protein</topology>
    </subcellularLocation>
</comment>
<keyword evidence="5" id="KW-0809">Transit peptide</keyword>
<evidence type="ECO:0000256" key="2">
    <source>
        <dbReference type="ARBA" id="ARBA00010867"/>
    </source>
</evidence>
<proteinExistence type="inferred from homology"/>
<dbReference type="PANTHER" id="PTHR13032:SF6">
    <property type="entry name" value="MITOCHONDRIAL IMPORT INNER MEMBRANE TRANSLOCASE SUBUNIT TIM21"/>
    <property type="match status" value="1"/>
</dbReference>
<keyword evidence="4" id="KW-0812">Transmembrane</keyword>
<comment type="function">
    <text evidence="9">Essential component of the TIM23 complex, a complex that mediates the translocation of transit peptide-containing proteins across the mitochondrial inner membrane.</text>
</comment>
<keyword evidence="9" id="KW-0999">Mitochondrion inner membrane</keyword>
<feature type="compositionally biased region" description="Pro residues" evidence="10">
    <location>
        <begin position="255"/>
        <end position="265"/>
    </location>
</feature>
<keyword evidence="9" id="KW-0653">Protein transport</keyword>
<evidence type="ECO:0000313" key="12">
    <source>
        <dbReference type="Proteomes" id="UP000623687"/>
    </source>
</evidence>
<keyword evidence="7 9" id="KW-0496">Mitochondrion</keyword>
<evidence type="ECO:0000313" key="11">
    <source>
        <dbReference type="EMBL" id="KAF7437126.1"/>
    </source>
</evidence>
<evidence type="ECO:0000256" key="8">
    <source>
        <dbReference type="ARBA" id="ARBA00023136"/>
    </source>
</evidence>
<dbReference type="OrthoDB" id="436405at2759"/>
<protein>
    <recommendedName>
        <fullName evidence="3 9">Mitochondrial import inner membrane translocase subunit Tim21</fullName>
    </recommendedName>
</protein>
<organism evidence="11 12">
    <name type="scientific">Pleurotus ostreatus</name>
    <name type="common">Oyster mushroom</name>
    <name type="synonym">White-rot fungus</name>
    <dbReference type="NCBI Taxonomy" id="5322"/>
    <lineage>
        <taxon>Eukaryota</taxon>
        <taxon>Fungi</taxon>
        <taxon>Dikarya</taxon>
        <taxon>Basidiomycota</taxon>
        <taxon>Agaricomycotina</taxon>
        <taxon>Agaricomycetes</taxon>
        <taxon>Agaricomycetidae</taxon>
        <taxon>Agaricales</taxon>
        <taxon>Pleurotineae</taxon>
        <taxon>Pleurotaceae</taxon>
        <taxon>Pleurotus</taxon>
    </lineage>
</organism>
<evidence type="ECO:0000256" key="7">
    <source>
        <dbReference type="ARBA" id="ARBA00023128"/>
    </source>
</evidence>
<feature type="region of interest" description="Disordered" evidence="10">
    <location>
        <begin position="251"/>
        <end position="276"/>
    </location>
</feature>
<evidence type="ECO:0000256" key="10">
    <source>
        <dbReference type="SAM" id="MobiDB-lite"/>
    </source>
</evidence>
<name>A0A8H7A3B6_PLEOS</name>
<feature type="compositionally biased region" description="Polar residues" evidence="10">
    <location>
        <begin position="41"/>
        <end position="51"/>
    </location>
</feature>
<evidence type="ECO:0000256" key="3">
    <source>
        <dbReference type="ARBA" id="ARBA00020726"/>
    </source>
</evidence>
<dbReference type="RefSeq" id="XP_036635025.1">
    <property type="nucleotide sequence ID" value="XM_036773552.1"/>
</dbReference>